<keyword evidence="3" id="KW-1185">Reference proteome</keyword>
<protein>
    <submittedName>
        <fullName evidence="2">Uncharacterized protein</fullName>
    </submittedName>
</protein>
<evidence type="ECO:0000313" key="3">
    <source>
        <dbReference type="Proteomes" id="UP001497516"/>
    </source>
</evidence>
<feature type="compositionally biased region" description="Polar residues" evidence="1">
    <location>
        <begin position="49"/>
        <end position="58"/>
    </location>
</feature>
<gene>
    <name evidence="2" type="ORF">LTRI10_LOCUS51905</name>
</gene>
<name>A0AAV2GP95_9ROSI</name>
<sequence>MLGYDNVVQNPCFKPMGPHSMEREMGRVQRAGGGFNRAGGADRVMVNRSGPNGQTGSSWVKGGRTRAGWTEADRTGDEWTVDGRPGAGWTEEGRPTATELGPGGPPMAEPGWAEPQANPTSSG</sequence>
<evidence type="ECO:0000256" key="1">
    <source>
        <dbReference type="SAM" id="MobiDB-lite"/>
    </source>
</evidence>
<feature type="region of interest" description="Disordered" evidence="1">
    <location>
        <begin position="31"/>
        <end position="123"/>
    </location>
</feature>
<dbReference type="Proteomes" id="UP001497516">
    <property type="component" value="Chromosome 9"/>
</dbReference>
<evidence type="ECO:0000313" key="2">
    <source>
        <dbReference type="EMBL" id="CAL1412626.1"/>
    </source>
</evidence>
<dbReference type="AlphaFoldDB" id="A0AAV2GP95"/>
<dbReference type="EMBL" id="OZ034822">
    <property type="protein sequence ID" value="CAL1412626.1"/>
    <property type="molecule type" value="Genomic_DNA"/>
</dbReference>
<organism evidence="2 3">
    <name type="scientific">Linum trigynum</name>
    <dbReference type="NCBI Taxonomy" id="586398"/>
    <lineage>
        <taxon>Eukaryota</taxon>
        <taxon>Viridiplantae</taxon>
        <taxon>Streptophyta</taxon>
        <taxon>Embryophyta</taxon>
        <taxon>Tracheophyta</taxon>
        <taxon>Spermatophyta</taxon>
        <taxon>Magnoliopsida</taxon>
        <taxon>eudicotyledons</taxon>
        <taxon>Gunneridae</taxon>
        <taxon>Pentapetalae</taxon>
        <taxon>rosids</taxon>
        <taxon>fabids</taxon>
        <taxon>Malpighiales</taxon>
        <taxon>Linaceae</taxon>
        <taxon>Linum</taxon>
    </lineage>
</organism>
<accession>A0AAV2GP95</accession>
<reference evidence="2 3" key="1">
    <citation type="submission" date="2024-04" db="EMBL/GenBank/DDBJ databases">
        <authorList>
            <person name="Fracassetti M."/>
        </authorList>
    </citation>
    <scope>NUCLEOTIDE SEQUENCE [LARGE SCALE GENOMIC DNA]</scope>
</reference>
<proteinExistence type="predicted"/>